<reference evidence="3 4" key="1">
    <citation type="journal article" date="2013" name="Genome Announc.">
        <title>Draft Genome Sequence of Rhodococcus opacus Strain M213 Shows a Diverse Catabolic Potential.</title>
        <authorList>
            <person name="Pathak A."/>
            <person name="Green S.J."/>
            <person name="Ogram A."/>
            <person name="Chauhan A."/>
        </authorList>
    </citation>
    <scope>NUCLEOTIDE SEQUENCE [LARGE SCALE GENOMIC DNA]</scope>
    <source>
        <strain evidence="3 4">M213</strain>
    </source>
</reference>
<dbReference type="SUPFAM" id="SSF52266">
    <property type="entry name" value="SGNH hydrolase"/>
    <property type="match status" value="1"/>
</dbReference>
<evidence type="ECO:0000256" key="2">
    <source>
        <dbReference type="SAM" id="Phobius"/>
    </source>
</evidence>
<evidence type="ECO:0000313" key="4">
    <source>
        <dbReference type="Proteomes" id="UP000005951"/>
    </source>
</evidence>
<feature type="region of interest" description="Disordered" evidence="1">
    <location>
        <begin position="1"/>
        <end position="21"/>
    </location>
</feature>
<dbReference type="InterPro" id="IPR036514">
    <property type="entry name" value="SGNH_hydro_sf"/>
</dbReference>
<feature type="transmembrane region" description="Helical" evidence="2">
    <location>
        <begin position="27"/>
        <end position="48"/>
    </location>
</feature>
<protein>
    <recommendedName>
        <fullName evidence="5">SGNH hydrolase-type esterase domain-containing protein</fullName>
    </recommendedName>
</protein>
<evidence type="ECO:0008006" key="5">
    <source>
        <dbReference type="Google" id="ProtNLM"/>
    </source>
</evidence>
<evidence type="ECO:0000313" key="3">
    <source>
        <dbReference type="EMBL" id="EKT83028.1"/>
    </source>
</evidence>
<evidence type="ECO:0000256" key="1">
    <source>
        <dbReference type="SAM" id="MobiDB-lite"/>
    </source>
</evidence>
<organism evidence="3 4">
    <name type="scientific">Rhodococcus opacus M213</name>
    <dbReference type="NCBI Taxonomy" id="1129896"/>
    <lineage>
        <taxon>Bacteria</taxon>
        <taxon>Bacillati</taxon>
        <taxon>Actinomycetota</taxon>
        <taxon>Actinomycetes</taxon>
        <taxon>Mycobacteriales</taxon>
        <taxon>Nocardiaceae</taxon>
        <taxon>Rhodococcus</taxon>
    </lineage>
</organism>
<dbReference type="EMBL" id="AJYC02000026">
    <property type="protein sequence ID" value="EKT83028.1"/>
    <property type="molecule type" value="Genomic_DNA"/>
</dbReference>
<dbReference type="CDD" id="cd00229">
    <property type="entry name" value="SGNH_hydrolase"/>
    <property type="match status" value="1"/>
</dbReference>
<dbReference type="Proteomes" id="UP000005951">
    <property type="component" value="Unassembled WGS sequence"/>
</dbReference>
<dbReference type="Gene3D" id="3.40.50.1110">
    <property type="entry name" value="SGNH hydrolase"/>
    <property type="match status" value="1"/>
</dbReference>
<keyword evidence="2" id="KW-0472">Membrane</keyword>
<dbReference type="AlphaFoldDB" id="K8XN35"/>
<keyword evidence="2" id="KW-1133">Transmembrane helix</keyword>
<name>K8XN35_RHOOP</name>
<proteinExistence type="predicted"/>
<comment type="caution">
    <text evidence="3">The sequence shown here is derived from an EMBL/GenBank/DDBJ whole genome shotgun (WGS) entry which is preliminary data.</text>
</comment>
<gene>
    <name evidence="3" type="ORF">WSS_A08932</name>
</gene>
<sequence>MQTMTTTETPPKRESKRERRERLTNRWVAIAVAATAAVTIAGVGYDYYRMDSVQPTADTRIPSPEYLGPTTELTEPKPLATILPKLKDPNRPFNVVVFGDSTGVSSKGWQVLVPTWLGQTFDRKTSLLPWNKDEHRYDPIWNLRSGTRAPITVYNASAPGKNVAYATEHIDQMVPLTPNEVDLVFVNFSHTEPIYQAPAHVGDLMNHLAETYPDAAISSIQQNPDWIGSNLQYVQEQNTRQINDWATYRGFPTMPVRQAFFDCTDDINTLLDEPTKIHPNPEGYLVWSKVVAEELIKAGVPTNVPVPQPTTCKSS</sequence>
<accession>K8XN35</accession>
<keyword evidence="2" id="KW-0812">Transmembrane</keyword>
<feature type="compositionally biased region" description="Basic and acidic residues" evidence="1">
    <location>
        <begin position="10"/>
        <end position="21"/>
    </location>
</feature>